<evidence type="ECO:0000256" key="6">
    <source>
        <dbReference type="ARBA" id="ARBA00022801"/>
    </source>
</evidence>
<evidence type="ECO:0000256" key="3">
    <source>
        <dbReference type="ARBA" id="ARBA00009392"/>
    </source>
</evidence>
<evidence type="ECO:0000256" key="1">
    <source>
        <dbReference type="ARBA" id="ARBA00001460"/>
    </source>
</evidence>
<evidence type="ECO:0000256" key="2">
    <source>
        <dbReference type="ARBA" id="ARBA00005204"/>
    </source>
</evidence>
<keyword evidence="5 9" id="KW-0547">Nucleotide-binding</keyword>
<evidence type="ECO:0000256" key="4">
    <source>
        <dbReference type="ARBA" id="ARBA00022605"/>
    </source>
</evidence>
<dbReference type="Gene3D" id="1.10.287.1080">
    <property type="entry name" value="MazG-like"/>
    <property type="match status" value="1"/>
</dbReference>
<dbReference type="CDD" id="cd11534">
    <property type="entry name" value="NTP-PPase_HisIE_like"/>
    <property type="match status" value="1"/>
</dbReference>
<keyword evidence="4 9" id="KW-0028">Amino-acid biosynthesis</keyword>
<dbReference type="NCBIfam" id="NF001611">
    <property type="entry name" value="PRK00400.1-3"/>
    <property type="match status" value="1"/>
</dbReference>
<dbReference type="RefSeq" id="WP_167229802.1">
    <property type="nucleotide sequence ID" value="NZ_JAAQPH010000025.1"/>
</dbReference>
<proteinExistence type="inferred from homology"/>
<dbReference type="EC" id="3.6.1.31" evidence="9"/>
<dbReference type="HAMAP" id="MF_01020">
    <property type="entry name" value="HisE"/>
    <property type="match status" value="1"/>
</dbReference>
<comment type="similarity">
    <text evidence="3 9">Belongs to the PRA-PH family.</text>
</comment>
<keyword evidence="6 9" id="KW-0378">Hydrolase</keyword>
<keyword evidence="7 9" id="KW-0067">ATP-binding</keyword>
<evidence type="ECO:0000256" key="5">
    <source>
        <dbReference type="ARBA" id="ARBA00022741"/>
    </source>
</evidence>
<organism evidence="10 11">
    <name type="scientific">Pelagibius litoralis</name>
    <dbReference type="NCBI Taxonomy" id="374515"/>
    <lineage>
        <taxon>Bacteria</taxon>
        <taxon>Pseudomonadati</taxon>
        <taxon>Pseudomonadota</taxon>
        <taxon>Alphaproteobacteria</taxon>
        <taxon>Rhodospirillales</taxon>
        <taxon>Rhodovibrionaceae</taxon>
        <taxon>Pelagibius</taxon>
    </lineage>
</organism>
<keyword evidence="11" id="KW-1185">Reference proteome</keyword>
<keyword evidence="9" id="KW-0963">Cytoplasm</keyword>
<comment type="caution">
    <text evidence="10">The sequence shown here is derived from an EMBL/GenBank/DDBJ whole genome shotgun (WGS) entry which is preliminary data.</text>
</comment>
<gene>
    <name evidence="9" type="primary">hisE</name>
    <name evidence="10" type="ORF">HBA54_24400</name>
</gene>
<dbReference type="AlphaFoldDB" id="A0A967F2K3"/>
<dbReference type="Proteomes" id="UP000761264">
    <property type="component" value="Unassembled WGS sequence"/>
</dbReference>
<sequence length="112" mass="12236">MKSGSLDGSVLDRLYDVIQSRSGEDPETSHTAKLFDRGMDKIAQKVGEEAVETVIEATRERRDGVIDESADLLYHLLVLWAASDIKPKHVWAALEGRKGISGIVEKASRASG</sequence>
<evidence type="ECO:0000313" key="10">
    <source>
        <dbReference type="EMBL" id="NIA71740.1"/>
    </source>
</evidence>
<dbReference type="GO" id="GO:0005737">
    <property type="term" value="C:cytoplasm"/>
    <property type="evidence" value="ECO:0007669"/>
    <property type="project" value="UniProtKB-SubCell"/>
</dbReference>
<dbReference type="SUPFAM" id="SSF101386">
    <property type="entry name" value="all-alpha NTP pyrophosphatases"/>
    <property type="match status" value="1"/>
</dbReference>
<evidence type="ECO:0000313" key="11">
    <source>
        <dbReference type="Proteomes" id="UP000761264"/>
    </source>
</evidence>
<dbReference type="Pfam" id="PF01503">
    <property type="entry name" value="PRA-PH"/>
    <property type="match status" value="1"/>
</dbReference>
<name>A0A967F2K3_9PROT</name>
<dbReference type="GO" id="GO:0000105">
    <property type="term" value="P:L-histidine biosynthetic process"/>
    <property type="evidence" value="ECO:0007669"/>
    <property type="project" value="UniProtKB-UniRule"/>
</dbReference>
<protein>
    <recommendedName>
        <fullName evidence="9">Phosphoribosyl-ATP pyrophosphatase</fullName>
        <shortName evidence="9">PRA-PH</shortName>
        <ecNumber evidence="9">3.6.1.31</ecNumber>
    </recommendedName>
</protein>
<dbReference type="NCBIfam" id="NF001613">
    <property type="entry name" value="PRK00400.1-5"/>
    <property type="match status" value="1"/>
</dbReference>
<accession>A0A967F2K3</accession>
<comment type="subcellular location">
    <subcellularLocation>
        <location evidence="9">Cytoplasm</location>
    </subcellularLocation>
</comment>
<evidence type="ECO:0000256" key="7">
    <source>
        <dbReference type="ARBA" id="ARBA00022840"/>
    </source>
</evidence>
<dbReference type="NCBIfam" id="TIGR03188">
    <property type="entry name" value="histidine_hisI"/>
    <property type="match status" value="1"/>
</dbReference>
<reference evidence="10" key="1">
    <citation type="submission" date="2020-03" db="EMBL/GenBank/DDBJ databases">
        <title>Genome of Pelagibius litoralis DSM 21314T.</title>
        <authorList>
            <person name="Wang G."/>
        </authorList>
    </citation>
    <scope>NUCLEOTIDE SEQUENCE</scope>
    <source>
        <strain evidence="10">DSM 21314</strain>
    </source>
</reference>
<dbReference type="PANTHER" id="PTHR42945:SF1">
    <property type="entry name" value="HISTIDINE BIOSYNTHESIS BIFUNCTIONAL PROTEIN HIS7"/>
    <property type="match status" value="1"/>
</dbReference>
<keyword evidence="8 9" id="KW-0368">Histidine biosynthesis</keyword>
<comment type="catalytic activity">
    <reaction evidence="1 9">
        <text>1-(5-phospho-beta-D-ribosyl)-ATP + H2O = 1-(5-phospho-beta-D-ribosyl)-5'-AMP + diphosphate + H(+)</text>
        <dbReference type="Rhea" id="RHEA:22828"/>
        <dbReference type="ChEBI" id="CHEBI:15377"/>
        <dbReference type="ChEBI" id="CHEBI:15378"/>
        <dbReference type="ChEBI" id="CHEBI:33019"/>
        <dbReference type="ChEBI" id="CHEBI:59457"/>
        <dbReference type="ChEBI" id="CHEBI:73183"/>
        <dbReference type="EC" id="3.6.1.31"/>
    </reaction>
</comment>
<comment type="pathway">
    <text evidence="2 9">Amino-acid biosynthesis; L-histidine biosynthesis; L-histidine from 5-phospho-alpha-D-ribose 1-diphosphate: step 2/9.</text>
</comment>
<dbReference type="EMBL" id="JAAQPH010000025">
    <property type="protein sequence ID" value="NIA71740.1"/>
    <property type="molecule type" value="Genomic_DNA"/>
</dbReference>
<dbReference type="GO" id="GO:0005524">
    <property type="term" value="F:ATP binding"/>
    <property type="evidence" value="ECO:0007669"/>
    <property type="project" value="UniProtKB-KW"/>
</dbReference>
<evidence type="ECO:0000256" key="8">
    <source>
        <dbReference type="ARBA" id="ARBA00023102"/>
    </source>
</evidence>
<dbReference type="InterPro" id="IPR021130">
    <property type="entry name" value="PRib-ATP_PPHydrolase-like"/>
</dbReference>
<evidence type="ECO:0000256" key="9">
    <source>
        <dbReference type="HAMAP-Rule" id="MF_01020"/>
    </source>
</evidence>
<dbReference type="InterPro" id="IPR008179">
    <property type="entry name" value="HisE"/>
</dbReference>
<dbReference type="GO" id="GO:0004636">
    <property type="term" value="F:phosphoribosyl-ATP diphosphatase activity"/>
    <property type="evidence" value="ECO:0007669"/>
    <property type="project" value="UniProtKB-UniRule"/>
</dbReference>
<dbReference type="PANTHER" id="PTHR42945">
    <property type="entry name" value="HISTIDINE BIOSYNTHESIS BIFUNCTIONAL PROTEIN"/>
    <property type="match status" value="1"/>
</dbReference>